<gene>
    <name evidence="3" type="ORF">M0812_04837</name>
</gene>
<feature type="region of interest" description="Disordered" evidence="1">
    <location>
        <begin position="1"/>
        <end position="20"/>
    </location>
</feature>
<dbReference type="SMART" id="SM00584">
    <property type="entry name" value="TLDc"/>
    <property type="match status" value="1"/>
</dbReference>
<evidence type="ECO:0000313" key="3">
    <source>
        <dbReference type="EMBL" id="KAJ3451167.1"/>
    </source>
</evidence>
<reference evidence="3" key="1">
    <citation type="submission" date="2022-08" db="EMBL/GenBank/DDBJ databases">
        <title>Novel sulphate-reducing endosymbionts in the free-living metamonad Anaeramoeba.</title>
        <authorList>
            <person name="Jerlstrom-Hultqvist J."/>
            <person name="Cepicka I."/>
            <person name="Gallot-Lavallee L."/>
            <person name="Salas-Leiva D."/>
            <person name="Curtis B.A."/>
            <person name="Zahonova K."/>
            <person name="Pipaliya S."/>
            <person name="Dacks J."/>
            <person name="Roger A.J."/>
        </authorList>
    </citation>
    <scope>NUCLEOTIDE SEQUENCE</scope>
    <source>
        <strain evidence="3">Busselton2</strain>
    </source>
</reference>
<name>A0AAV8AAJ7_9EUKA</name>
<accession>A0AAV8AAJ7</accession>
<feature type="compositionally biased region" description="Basic and acidic residues" evidence="1">
    <location>
        <begin position="65"/>
        <end position="74"/>
    </location>
</feature>
<feature type="compositionally biased region" description="Polar residues" evidence="1">
    <location>
        <begin position="1"/>
        <end position="12"/>
    </location>
</feature>
<protein>
    <submittedName>
        <fullName evidence="3">Nucleolar protein 7/estrogen receptor coactivator-related</fullName>
    </submittedName>
</protein>
<dbReference type="AlphaFoldDB" id="A0AAV8AAJ7"/>
<evidence type="ECO:0000313" key="4">
    <source>
        <dbReference type="Proteomes" id="UP001146793"/>
    </source>
</evidence>
<organism evidence="3 4">
    <name type="scientific">Anaeramoeba flamelloides</name>
    <dbReference type="NCBI Taxonomy" id="1746091"/>
    <lineage>
        <taxon>Eukaryota</taxon>
        <taxon>Metamonada</taxon>
        <taxon>Anaeramoebidae</taxon>
        <taxon>Anaeramoeba</taxon>
    </lineage>
</organism>
<dbReference type="PROSITE" id="PS51886">
    <property type="entry name" value="TLDC"/>
    <property type="match status" value="1"/>
</dbReference>
<dbReference type="InterPro" id="IPR006571">
    <property type="entry name" value="TLDc_dom"/>
</dbReference>
<dbReference type="PANTHER" id="PTHR23354">
    <property type="entry name" value="NUCLEOLAR PROTEIN 7/ESTROGEN RECEPTOR COACTIVATOR-RELATED"/>
    <property type="match status" value="1"/>
</dbReference>
<feature type="domain" description="TLDc" evidence="2">
    <location>
        <begin position="330"/>
        <end position="489"/>
    </location>
</feature>
<evidence type="ECO:0000259" key="2">
    <source>
        <dbReference type="PROSITE" id="PS51886"/>
    </source>
</evidence>
<feature type="region of interest" description="Disordered" evidence="1">
    <location>
        <begin position="221"/>
        <end position="280"/>
    </location>
</feature>
<keyword evidence="3" id="KW-0675">Receptor</keyword>
<evidence type="ECO:0000256" key="1">
    <source>
        <dbReference type="SAM" id="MobiDB-lite"/>
    </source>
</evidence>
<feature type="region of interest" description="Disordered" evidence="1">
    <location>
        <begin position="59"/>
        <end position="78"/>
    </location>
</feature>
<feature type="compositionally biased region" description="Basic and acidic residues" evidence="1">
    <location>
        <begin position="251"/>
        <end position="280"/>
    </location>
</feature>
<proteinExistence type="predicted"/>
<dbReference type="EMBL" id="JANTQA010000010">
    <property type="protein sequence ID" value="KAJ3451167.1"/>
    <property type="molecule type" value="Genomic_DNA"/>
</dbReference>
<comment type="caution">
    <text evidence="3">The sequence shown here is derived from an EMBL/GenBank/DDBJ whole genome shotgun (WGS) entry which is preliminary data.</text>
</comment>
<dbReference type="Proteomes" id="UP001146793">
    <property type="component" value="Unassembled WGS sequence"/>
</dbReference>
<dbReference type="Pfam" id="PF07534">
    <property type="entry name" value="TLD"/>
    <property type="match status" value="1"/>
</dbReference>
<sequence length="490" mass="56963">MQMSTTMQLPSTHQKEFLSTKEHQTPVEYFQSLTYDQNPKVVCKNKQAKRKNKKLQTALKNKNQKTKEKKDLSVQKDTSISKNCQMSTNHKVNVQKKPQKDQSLTRSVSIINSDSHFYGKLTLTNDFLIFSPDLKIVQNHLKKMIQQKYTLFFQIISIIKCQICSLPSQMRIESQKRKKNLKILQLSIKEHGSFRFIGNKQTIEKINKNISHLLENNLKRKEMSKTIQKKEKKKTMEKHNDQTNTTKGTKRKNEITKQKTKQKQIEERQKKKKGKVEEQKSITSPIKKFFSKKKSKDSIKIDNSRLVEKIDLSKELDDDFIPSIVNGISKILTNENIETIFQELPKSLSLSDWKLIFNTENDGISFNTFYQSMDPISSSLMIIQTTDNDVFGIFNPTRIHLSNSFYGTSRGFMFTFYPEFKTFRSSGKNDFYILTTNKSLSFGGGTNYGIWISKDFINGSSQYCETYQNDELAQKRDFALAKIEIFSFVG</sequence>